<reference evidence="8 9" key="1">
    <citation type="submission" date="2016-11" db="EMBL/GenBank/DDBJ databases">
        <authorList>
            <person name="Jaros S."/>
            <person name="Januszkiewicz K."/>
            <person name="Wedrychowicz H."/>
        </authorList>
    </citation>
    <scope>NUCLEOTIDE SEQUENCE [LARGE SCALE GENOMIC DNA]</scope>
</reference>
<dbReference type="SUPFAM" id="SSF103473">
    <property type="entry name" value="MFS general substrate transporter"/>
    <property type="match status" value="1"/>
</dbReference>
<protein>
    <submittedName>
        <fullName evidence="8">BQ5605_C010g05927 protein</fullName>
    </submittedName>
</protein>
<feature type="domain" description="Major facilitator superfamily (MFS) profile" evidence="7">
    <location>
        <begin position="1"/>
        <end position="527"/>
    </location>
</feature>
<dbReference type="PANTHER" id="PTHR23502:SF51">
    <property type="entry name" value="QUINIDINE RESISTANCE PROTEIN 1-RELATED"/>
    <property type="match status" value="1"/>
</dbReference>
<dbReference type="GO" id="GO:0022857">
    <property type="term" value="F:transmembrane transporter activity"/>
    <property type="evidence" value="ECO:0007669"/>
    <property type="project" value="InterPro"/>
</dbReference>
<feature type="transmembrane region" description="Helical" evidence="6">
    <location>
        <begin position="83"/>
        <end position="101"/>
    </location>
</feature>
<gene>
    <name evidence="8" type="primary">BQ5605_C010g05927</name>
    <name evidence="8" type="ORF">BQ5605_C010G05927</name>
</gene>
<evidence type="ECO:0000256" key="2">
    <source>
        <dbReference type="ARBA" id="ARBA00022448"/>
    </source>
</evidence>
<evidence type="ECO:0000256" key="1">
    <source>
        <dbReference type="ARBA" id="ARBA00004141"/>
    </source>
</evidence>
<comment type="subcellular location">
    <subcellularLocation>
        <location evidence="1">Membrane</location>
        <topology evidence="1">Multi-pass membrane protein</topology>
    </subcellularLocation>
</comment>
<dbReference type="PROSITE" id="PS50850">
    <property type="entry name" value="MFS"/>
    <property type="match status" value="1"/>
</dbReference>
<evidence type="ECO:0000256" key="6">
    <source>
        <dbReference type="SAM" id="Phobius"/>
    </source>
</evidence>
<organism evidence="8 9">
    <name type="scientific">Microbotryum silenes-dioicae</name>
    <dbReference type="NCBI Taxonomy" id="796604"/>
    <lineage>
        <taxon>Eukaryota</taxon>
        <taxon>Fungi</taxon>
        <taxon>Dikarya</taxon>
        <taxon>Basidiomycota</taxon>
        <taxon>Pucciniomycotina</taxon>
        <taxon>Microbotryomycetes</taxon>
        <taxon>Microbotryales</taxon>
        <taxon>Microbotryaceae</taxon>
        <taxon>Microbotryum</taxon>
    </lineage>
</organism>
<name>A0A2X0LUG2_9BASI</name>
<dbReference type="InterPro" id="IPR011701">
    <property type="entry name" value="MFS"/>
</dbReference>
<feature type="transmembrane region" description="Helical" evidence="6">
    <location>
        <begin position="479"/>
        <end position="497"/>
    </location>
</feature>
<keyword evidence="4 6" id="KW-1133">Transmembrane helix</keyword>
<dbReference type="Proteomes" id="UP000249464">
    <property type="component" value="Unassembled WGS sequence"/>
</dbReference>
<dbReference type="EMBL" id="FQNC01000012">
    <property type="protein sequence ID" value="SGY13646.1"/>
    <property type="molecule type" value="Genomic_DNA"/>
</dbReference>
<feature type="transmembrane region" description="Helical" evidence="6">
    <location>
        <begin position="442"/>
        <end position="467"/>
    </location>
</feature>
<dbReference type="GO" id="GO:0005886">
    <property type="term" value="C:plasma membrane"/>
    <property type="evidence" value="ECO:0007669"/>
    <property type="project" value="TreeGrafter"/>
</dbReference>
<dbReference type="Pfam" id="PF07690">
    <property type="entry name" value="MFS_1"/>
    <property type="match status" value="1"/>
</dbReference>
<evidence type="ECO:0000259" key="7">
    <source>
        <dbReference type="PROSITE" id="PS50850"/>
    </source>
</evidence>
<dbReference type="InterPro" id="IPR020846">
    <property type="entry name" value="MFS_dom"/>
</dbReference>
<keyword evidence="9" id="KW-1185">Reference proteome</keyword>
<dbReference type="Gene3D" id="1.20.1250.20">
    <property type="entry name" value="MFS general substrate transporter like domains"/>
    <property type="match status" value="1"/>
</dbReference>
<dbReference type="AlphaFoldDB" id="A0A2X0LUG2"/>
<dbReference type="STRING" id="796604.A0A2X0LUG2"/>
<accession>A0A2X0LUG2</accession>
<evidence type="ECO:0000256" key="4">
    <source>
        <dbReference type="ARBA" id="ARBA00022989"/>
    </source>
</evidence>
<dbReference type="InterPro" id="IPR036259">
    <property type="entry name" value="MFS_trans_sf"/>
</dbReference>
<keyword evidence="3 6" id="KW-0812">Transmembrane</keyword>
<evidence type="ECO:0000313" key="8">
    <source>
        <dbReference type="EMBL" id="SGY13646.1"/>
    </source>
</evidence>
<feature type="transmembrane region" description="Helical" evidence="6">
    <location>
        <begin position="192"/>
        <end position="213"/>
    </location>
</feature>
<feature type="transmembrane region" description="Helical" evidence="6">
    <location>
        <begin position="503"/>
        <end position="524"/>
    </location>
</feature>
<dbReference type="PANTHER" id="PTHR23502">
    <property type="entry name" value="MAJOR FACILITATOR SUPERFAMILY"/>
    <property type="match status" value="1"/>
</dbReference>
<evidence type="ECO:0000256" key="3">
    <source>
        <dbReference type="ARBA" id="ARBA00022692"/>
    </source>
</evidence>
<keyword evidence="2" id="KW-0813">Transport</keyword>
<sequence>MALNHAVGGTHVDYDDAPILSLDSPSMRVPGSPSASDGGHTPVTEVAAAVPVDHDNDPRVDQIATSVTLTPTLIEDYTIWSKIKVRLICITVAFAGLFSPLSSNSYFPALPTIAAPTLWAAVGDVMGRRPVYIATTTLYLYSNVGLSFTYHYWLLLLLRCVQLTGSASVVALGSGTIGDLIPPARRGGRMSIYNIFTMIGPSIGPVIGGLLANSFDWHAIFYFLAVFSAVVLVLLVVVLPETLRSLVGNGSIPARGINRSWLSTMQERKIRAITNDSSSTLDHNAARTHAKPKTWRDIDLLASVKIIANVDVLCLLTFNSIVYGVFYMVITSTSTIFELNYGLSEAQIGLCYLANGRGMVAGTMINGPALNRAYAATKRAHDERLRASGIKVPDVIDRSDLGVFPIERARLKSLPGSVAIFVVCSISYGWSLQRIWPLAVPLVLQFFIGTAAMIQFNAITTLLVDLYPLASASATASNNLIRCLVGAAATAIVNPLIQAIGSGWAFTAAGLVIVSVTPLLWVEWEYGQRFRSRRRARLNDKIMAREEQKRKEPEERKAEP</sequence>
<evidence type="ECO:0000256" key="5">
    <source>
        <dbReference type="ARBA" id="ARBA00023136"/>
    </source>
</evidence>
<keyword evidence="5 6" id="KW-0472">Membrane</keyword>
<feature type="transmembrane region" description="Helical" evidence="6">
    <location>
        <begin position="219"/>
        <end position="239"/>
    </location>
</feature>
<evidence type="ECO:0000313" key="9">
    <source>
        <dbReference type="Proteomes" id="UP000249464"/>
    </source>
</evidence>
<feature type="transmembrane region" description="Helical" evidence="6">
    <location>
        <begin position="418"/>
        <end position="436"/>
    </location>
</feature>
<proteinExistence type="predicted"/>